<dbReference type="InterPro" id="IPR042100">
    <property type="entry name" value="Bug_dom1"/>
</dbReference>
<keyword evidence="4" id="KW-1185">Reference proteome</keyword>
<keyword evidence="3" id="KW-0675">Receptor</keyword>
<comment type="caution">
    <text evidence="3">The sequence shown here is derived from an EMBL/GenBank/DDBJ whole genome shotgun (WGS) entry which is preliminary data.</text>
</comment>
<gene>
    <name evidence="3" type="ORF">EDC26_12145</name>
</gene>
<name>A0A4R3LU92_9BURK</name>
<evidence type="ECO:0000256" key="2">
    <source>
        <dbReference type="SAM" id="SignalP"/>
    </source>
</evidence>
<proteinExistence type="inferred from homology"/>
<dbReference type="AlphaFoldDB" id="A0A4R3LU92"/>
<reference evidence="3 4" key="1">
    <citation type="submission" date="2019-03" db="EMBL/GenBank/DDBJ databases">
        <title>Genomic Encyclopedia of Type Strains, Phase IV (KMG-IV): sequencing the most valuable type-strain genomes for metagenomic binning, comparative biology and taxonomic classification.</title>
        <authorList>
            <person name="Goeker M."/>
        </authorList>
    </citation>
    <scope>NUCLEOTIDE SEQUENCE [LARGE SCALE GENOMIC DNA]</scope>
    <source>
        <strain evidence="3 4">DSM 24591</strain>
    </source>
</reference>
<evidence type="ECO:0000313" key="4">
    <source>
        <dbReference type="Proteomes" id="UP000295525"/>
    </source>
</evidence>
<dbReference type="Gene3D" id="3.40.190.10">
    <property type="entry name" value="Periplasmic binding protein-like II"/>
    <property type="match status" value="1"/>
</dbReference>
<dbReference type="Proteomes" id="UP000295525">
    <property type="component" value="Unassembled WGS sequence"/>
</dbReference>
<dbReference type="PIRSF" id="PIRSF017082">
    <property type="entry name" value="YflP"/>
    <property type="match status" value="1"/>
</dbReference>
<dbReference type="CDD" id="cd13578">
    <property type="entry name" value="PBP2_Bug27"/>
    <property type="match status" value="1"/>
</dbReference>
<organism evidence="3 4">
    <name type="scientific">Paralcaligenes ureilyticus</name>
    <dbReference type="NCBI Taxonomy" id="627131"/>
    <lineage>
        <taxon>Bacteria</taxon>
        <taxon>Pseudomonadati</taxon>
        <taxon>Pseudomonadota</taxon>
        <taxon>Betaproteobacteria</taxon>
        <taxon>Burkholderiales</taxon>
        <taxon>Alcaligenaceae</taxon>
        <taxon>Paralcaligenes</taxon>
    </lineage>
</organism>
<feature type="signal peptide" evidence="2">
    <location>
        <begin position="1"/>
        <end position="30"/>
    </location>
</feature>
<accession>A0A4R3LU92</accession>
<sequence>MSFSNRRRQLIIAPVITGLSSLCYSMQAFAQAYPSRKIRMVVPFPAGGPTDIVARPLAKLLGDMLKQQVYIDNRGGAGGSIGADAVAMAAPDGYTLLMGTVGTNAINATLYKKLPYDVTASFTPIATIASAPIGIVVNAKAGFKTLADLIAQARANPGSINYGSAGNGTPGHLAGAMFCKAAGIKLTHVPYKGSAPAVTDLIGGTIPLMFDPVQSILPHVLSGSLIALAVTSLTRSKVLPNVPTVSESGIKGFEATAWWAVFAPAKLPPEVKQKLTSALENIVRSDSYARRLSDIGVQTLDIPLAPFQQKEIAKWGDAVRETGLSLE</sequence>
<dbReference type="Gene3D" id="3.40.190.150">
    <property type="entry name" value="Bordetella uptake gene, domain 1"/>
    <property type="match status" value="1"/>
</dbReference>
<comment type="similarity">
    <text evidence="1">Belongs to the UPF0065 (bug) family.</text>
</comment>
<dbReference type="RefSeq" id="WP_132585547.1">
    <property type="nucleotide sequence ID" value="NZ_SMAJ01000021.1"/>
</dbReference>
<dbReference type="InterPro" id="IPR005064">
    <property type="entry name" value="BUG"/>
</dbReference>
<dbReference type="PANTHER" id="PTHR42928:SF5">
    <property type="entry name" value="BLR1237 PROTEIN"/>
    <property type="match status" value="1"/>
</dbReference>
<evidence type="ECO:0000256" key="1">
    <source>
        <dbReference type="ARBA" id="ARBA00006987"/>
    </source>
</evidence>
<dbReference type="OrthoDB" id="8678477at2"/>
<dbReference type="PANTHER" id="PTHR42928">
    <property type="entry name" value="TRICARBOXYLATE-BINDING PROTEIN"/>
    <property type="match status" value="1"/>
</dbReference>
<feature type="chain" id="PRO_5020738630" evidence="2">
    <location>
        <begin position="31"/>
        <end position="327"/>
    </location>
</feature>
<dbReference type="EMBL" id="SMAJ01000021">
    <property type="protein sequence ID" value="TCT01957.1"/>
    <property type="molecule type" value="Genomic_DNA"/>
</dbReference>
<evidence type="ECO:0000313" key="3">
    <source>
        <dbReference type="EMBL" id="TCT01957.1"/>
    </source>
</evidence>
<keyword evidence="2" id="KW-0732">Signal</keyword>
<dbReference type="SUPFAM" id="SSF53850">
    <property type="entry name" value="Periplasmic binding protein-like II"/>
    <property type="match status" value="1"/>
</dbReference>
<protein>
    <submittedName>
        <fullName evidence="3">Tripartite-type tricarboxylate transporter receptor subunit TctC</fullName>
    </submittedName>
</protein>
<dbReference type="Pfam" id="PF03401">
    <property type="entry name" value="TctC"/>
    <property type="match status" value="1"/>
</dbReference>